<protein>
    <submittedName>
        <fullName evidence="2">Uncharacterized protein</fullName>
    </submittedName>
</protein>
<dbReference type="Proteomes" id="UP000254707">
    <property type="component" value="Unassembled WGS sequence"/>
</dbReference>
<sequence>MEIIIAILNILTKVSMFVILLVPIYIIAFYLLKFIFEIFKFYNIHLIKITSFLVSVIIIFSNVKFLDIY</sequence>
<evidence type="ECO:0000256" key="1">
    <source>
        <dbReference type="SAM" id="Phobius"/>
    </source>
</evidence>
<gene>
    <name evidence="2" type="ORF">NCTC7688_01187</name>
</gene>
<reference evidence="2 3" key="1">
    <citation type="submission" date="2018-06" db="EMBL/GenBank/DDBJ databases">
        <authorList>
            <consortium name="Pathogen Informatics"/>
            <person name="Doyle S."/>
        </authorList>
    </citation>
    <scope>NUCLEOTIDE SEQUENCE [LARGE SCALE GENOMIC DNA]</scope>
    <source>
        <strain evidence="2 3">NCTC7688</strain>
    </source>
</reference>
<keyword evidence="1" id="KW-0472">Membrane</keyword>
<keyword evidence="1" id="KW-0812">Transmembrane</keyword>
<accession>A0A380HK19</accession>
<evidence type="ECO:0000313" key="2">
    <source>
        <dbReference type="EMBL" id="SUM82633.1"/>
    </source>
</evidence>
<feature type="transmembrane region" description="Helical" evidence="1">
    <location>
        <begin position="6"/>
        <end position="32"/>
    </location>
</feature>
<organism evidence="2 3">
    <name type="scientific">Staphylococcus saprophyticus</name>
    <dbReference type="NCBI Taxonomy" id="29385"/>
    <lineage>
        <taxon>Bacteria</taxon>
        <taxon>Bacillati</taxon>
        <taxon>Bacillota</taxon>
        <taxon>Bacilli</taxon>
        <taxon>Bacillales</taxon>
        <taxon>Staphylococcaceae</taxon>
        <taxon>Staphylococcus</taxon>
    </lineage>
</organism>
<evidence type="ECO:0000313" key="3">
    <source>
        <dbReference type="Proteomes" id="UP000254707"/>
    </source>
</evidence>
<keyword evidence="1" id="KW-1133">Transmembrane helix</keyword>
<proteinExistence type="predicted"/>
<name>A0A380HK19_STASA</name>
<feature type="transmembrane region" description="Helical" evidence="1">
    <location>
        <begin position="44"/>
        <end position="63"/>
    </location>
</feature>
<dbReference type="EMBL" id="UHED01000001">
    <property type="protein sequence ID" value="SUM82633.1"/>
    <property type="molecule type" value="Genomic_DNA"/>
</dbReference>
<dbReference type="AlphaFoldDB" id="A0A380HK19"/>